<dbReference type="InterPro" id="IPR000719">
    <property type="entry name" value="Prot_kinase_dom"/>
</dbReference>
<dbReference type="EMBL" id="RXIC02000025">
    <property type="protein sequence ID" value="KAB1205951.1"/>
    <property type="molecule type" value="Genomic_DNA"/>
</dbReference>
<dbReference type="GO" id="GO:0030154">
    <property type="term" value="P:cell differentiation"/>
    <property type="evidence" value="ECO:0007669"/>
    <property type="project" value="TreeGrafter"/>
</dbReference>
<accession>A0A6A1V058</accession>
<proteinExistence type="inferred from homology"/>
<dbReference type="OrthoDB" id="272141at2759"/>
<reference evidence="8 9" key="1">
    <citation type="journal article" date="2019" name="Plant Biotechnol. J.">
        <title>The red bayberry genome and genetic basis of sex determination.</title>
        <authorList>
            <person name="Jia H.M."/>
            <person name="Jia H.J."/>
            <person name="Cai Q.L."/>
            <person name="Wang Y."/>
            <person name="Zhao H.B."/>
            <person name="Yang W.F."/>
            <person name="Wang G.Y."/>
            <person name="Li Y.H."/>
            <person name="Zhan D.L."/>
            <person name="Shen Y.T."/>
            <person name="Niu Q.F."/>
            <person name="Chang L."/>
            <person name="Qiu J."/>
            <person name="Zhao L."/>
            <person name="Xie H.B."/>
            <person name="Fu W.Y."/>
            <person name="Jin J."/>
            <person name="Li X.W."/>
            <person name="Jiao Y."/>
            <person name="Zhou C.C."/>
            <person name="Tu T."/>
            <person name="Chai C.Y."/>
            <person name="Gao J.L."/>
            <person name="Fan L.J."/>
            <person name="van de Weg E."/>
            <person name="Wang J.Y."/>
            <person name="Gao Z.S."/>
        </authorList>
    </citation>
    <scope>NUCLEOTIDE SEQUENCE [LARGE SCALE GENOMIC DNA]</scope>
    <source>
        <tissue evidence="8">Leaves</tissue>
    </source>
</reference>
<keyword evidence="2" id="KW-0723">Serine/threonine-protein kinase</keyword>
<evidence type="ECO:0000256" key="2">
    <source>
        <dbReference type="ARBA" id="ARBA00022527"/>
    </source>
</evidence>
<evidence type="ECO:0000313" key="9">
    <source>
        <dbReference type="Proteomes" id="UP000516437"/>
    </source>
</evidence>
<keyword evidence="3" id="KW-0808">Transferase</keyword>
<dbReference type="SUPFAM" id="SSF56112">
    <property type="entry name" value="Protein kinase-like (PK-like)"/>
    <property type="match status" value="1"/>
</dbReference>
<dbReference type="PROSITE" id="PS50011">
    <property type="entry name" value="PROTEIN_KINASE_DOM"/>
    <property type="match status" value="1"/>
</dbReference>
<evidence type="ECO:0000256" key="3">
    <source>
        <dbReference type="ARBA" id="ARBA00022679"/>
    </source>
</evidence>
<dbReference type="InterPro" id="IPR011009">
    <property type="entry name" value="Kinase-like_dom_sf"/>
</dbReference>
<keyword evidence="6" id="KW-0067">ATP-binding</keyword>
<dbReference type="Pfam" id="PF00069">
    <property type="entry name" value="Pkinase"/>
    <property type="match status" value="1"/>
</dbReference>
<evidence type="ECO:0000256" key="1">
    <source>
        <dbReference type="ARBA" id="ARBA00005527"/>
    </source>
</evidence>
<name>A0A6A1V058_9ROSI</name>
<evidence type="ECO:0000256" key="4">
    <source>
        <dbReference type="ARBA" id="ARBA00022741"/>
    </source>
</evidence>
<dbReference type="InterPro" id="IPR050591">
    <property type="entry name" value="GSK-3"/>
</dbReference>
<organism evidence="8 9">
    <name type="scientific">Morella rubra</name>
    <name type="common">Chinese bayberry</name>
    <dbReference type="NCBI Taxonomy" id="262757"/>
    <lineage>
        <taxon>Eukaryota</taxon>
        <taxon>Viridiplantae</taxon>
        <taxon>Streptophyta</taxon>
        <taxon>Embryophyta</taxon>
        <taxon>Tracheophyta</taxon>
        <taxon>Spermatophyta</taxon>
        <taxon>Magnoliopsida</taxon>
        <taxon>eudicotyledons</taxon>
        <taxon>Gunneridae</taxon>
        <taxon>Pentapetalae</taxon>
        <taxon>rosids</taxon>
        <taxon>fabids</taxon>
        <taxon>Fagales</taxon>
        <taxon>Myricaceae</taxon>
        <taxon>Morella</taxon>
    </lineage>
</organism>
<dbReference type="PANTHER" id="PTHR24057">
    <property type="entry name" value="GLYCOGEN SYNTHASE KINASE-3 ALPHA"/>
    <property type="match status" value="1"/>
</dbReference>
<dbReference type="GO" id="GO:0005737">
    <property type="term" value="C:cytoplasm"/>
    <property type="evidence" value="ECO:0007669"/>
    <property type="project" value="TreeGrafter"/>
</dbReference>
<gene>
    <name evidence="8" type="ORF">CJ030_MR7G016931</name>
</gene>
<evidence type="ECO:0000259" key="7">
    <source>
        <dbReference type="PROSITE" id="PS50011"/>
    </source>
</evidence>
<evidence type="ECO:0000313" key="8">
    <source>
        <dbReference type="EMBL" id="KAB1205951.1"/>
    </source>
</evidence>
<sequence length="132" mass="15263">MAFQLELGLARRGEVKDDVSIVVPSLEHSSKLNPYLLNYATFEVQKSWYACTLVKGELNISYIYFSYYRAPELIFGATEYTTAIDMWFAGCVLVELLLGQVLSTPTREEIKFMNPNCREFEFPQIKQLKLKM</sequence>
<dbReference type="GO" id="GO:0005524">
    <property type="term" value="F:ATP binding"/>
    <property type="evidence" value="ECO:0007669"/>
    <property type="project" value="UniProtKB-KW"/>
</dbReference>
<comment type="caution">
    <text evidence="8">The sequence shown here is derived from an EMBL/GenBank/DDBJ whole genome shotgun (WGS) entry which is preliminary data.</text>
</comment>
<dbReference type="Gene3D" id="1.10.510.10">
    <property type="entry name" value="Transferase(Phosphotransferase) domain 1"/>
    <property type="match status" value="1"/>
</dbReference>
<dbReference type="GO" id="GO:0004674">
    <property type="term" value="F:protein serine/threonine kinase activity"/>
    <property type="evidence" value="ECO:0007669"/>
    <property type="project" value="UniProtKB-KW"/>
</dbReference>
<feature type="domain" description="Protein kinase" evidence="7">
    <location>
        <begin position="1"/>
        <end position="132"/>
    </location>
</feature>
<keyword evidence="9" id="KW-1185">Reference proteome</keyword>
<keyword evidence="4" id="KW-0547">Nucleotide-binding</keyword>
<dbReference type="GO" id="GO:0007165">
    <property type="term" value="P:signal transduction"/>
    <property type="evidence" value="ECO:0007669"/>
    <property type="project" value="TreeGrafter"/>
</dbReference>
<protein>
    <submittedName>
        <fullName evidence="8">Shaggy-related protein kinase NtK-1</fullName>
    </submittedName>
</protein>
<evidence type="ECO:0000256" key="6">
    <source>
        <dbReference type="ARBA" id="ARBA00022840"/>
    </source>
</evidence>
<comment type="similarity">
    <text evidence="1">Belongs to the protein kinase superfamily. CMGC Ser/Thr protein kinase family. GSK-3 subfamily.</text>
</comment>
<dbReference type="Proteomes" id="UP000516437">
    <property type="component" value="Chromosome 7"/>
</dbReference>
<dbReference type="GO" id="GO:0005634">
    <property type="term" value="C:nucleus"/>
    <property type="evidence" value="ECO:0007669"/>
    <property type="project" value="TreeGrafter"/>
</dbReference>
<dbReference type="AlphaFoldDB" id="A0A6A1V058"/>
<dbReference type="PANTHER" id="PTHR24057:SF0">
    <property type="entry name" value="PROTEIN KINASE SHAGGY-RELATED"/>
    <property type="match status" value="1"/>
</dbReference>
<evidence type="ECO:0000256" key="5">
    <source>
        <dbReference type="ARBA" id="ARBA00022777"/>
    </source>
</evidence>
<keyword evidence="5 8" id="KW-0418">Kinase</keyword>